<evidence type="ECO:0000313" key="3">
    <source>
        <dbReference type="Proteomes" id="UP000187735"/>
    </source>
</evidence>
<reference evidence="2 3" key="1">
    <citation type="journal article" date="2016" name="Front. Microbiol.">
        <title>Fuerstia marisgermanicae gen. nov., sp. nov., an Unusual Member of the Phylum Planctomycetes from the German Wadden Sea.</title>
        <authorList>
            <person name="Kohn T."/>
            <person name="Heuer A."/>
            <person name="Jogler M."/>
            <person name="Vollmers J."/>
            <person name="Boedeker C."/>
            <person name="Bunk B."/>
            <person name="Rast P."/>
            <person name="Borchert D."/>
            <person name="Glockner I."/>
            <person name="Freese H.M."/>
            <person name="Klenk H.P."/>
            <person name="Overmann J."/>
            <person name="Kaster A.K."/>
            <person name="Rohde M."/>
            <person name="Wiegand S."/>
            <person name="Jogler C."/>
        </authorList>
    </citation>
    <scope>NUCLEOTIDE SEQUENCE [LARGE SCALE GENOMIC DNA]</scope>
    <source>
        <strain evidence="2 3">NH11</strain>
    </source>
</reference>
<evidence type="ECO:0000256" key="1">
    <source>
        <dbReference type="SAM" id="MobiDB-lite"/>
    </source>
</evidence>
<feature type="compositionally biased region" description="Basic and acidic residues" evidence="1">
    <location>
        <begin position="62"/>
        <end position="74"/>
    </location>
</feature>
<dbReference type="Proteomes" id="UP000187735">
    <property type="component" value="Chromosome"/>
</dbReference>
<organism evidence="2 3">
    <name type="scientific">Fuerstiella marisgermanici</name>
    <dbReference type="NCBI Taxonomy" id="1891926"/>
    <lineage>
        <taxon>Bacteria</taxon>
        <taxon>Pseudomonadati</taxon>
        <taxon>Planctomycetota</taxon>
        <taxon>Planctomycetia</taxon>
        <taxon>Planctomycetales</taxon>
        <taxon>Planctomycetaceae</taxon>
        <taxon>Fuerstiella</taxon>
    </lineage>
</organism>
<keyword evidence="3" id="KW-1185">Reference proteome</keyword>
<name>A0A1P8WJZ5_9PLAN</name>
<protein>
    <submittedName>
        <fullName evidence="2">Uncharacterized protein</fullName>
    </submittedName>
</protein>
<dbReference type="KEGG" id="fmr:Fuma_04022"/>
<dbReference type="AlphaFoldDB" id="A0A1P8WJZ5"/>
<dbReference type="EMBL" id="CP017641">
    <property type="protein sequence ID" value="APZ94390.1"/>
    <property type="molecule type" value="Genomic_DNA"/>
</dbReference>
<feature type="compositionally biased region" description="Polar residues" evidence="1">
    <location>
        <begin position="82"/>
        <end position="92"/>
    </location>
</feature>
<sequence length="92" mass="10994">MNLRFRSAYREPLPIMSTSTNSIGSRASSFRFGRFFLFRHFWFRLIRPAGNTWFNASTTANDSERHRQAEKQTEKQSFGHRITQSSFWKQKK</sequence>
<proteinExistence type="predicted"/>
<evidence type="ECO:0000313" key="2">
    <source>
        <dbReference type="EMBL" id="APZ94390.1"/>
    </source>
</evidence>
<feature type="region of interest" description="Disordered" evidence="1">
    <location>
        <begin position="58"/>
        <end position="92"/>
    </location>
</feature>
<gene>
    <name evidence="2" type="ORF">Fuma_04022</name>
</gene>
<accession>A0A1P8WJZ5</accession>
<dbReference type="STRING" id="1891926.Fuma_04022"/>